<feature type="region of interest" description="Disordered" evidence="2">
    <location>
        <begin position="278"/>
        <end position="298"/>
    </location>
</feature>
<dbReference type="Gene3D" id="3.30.760.10">
    <property type="entry name" value="RNA Cap, Translation Initiation Factor Eif4e"/>
    <property type="match status" value="1"/>
</dbReference>
<evidence type="ECO:0000313" key="3">
    <source>
        <dbReference type="EMBL" id="EJT52388.1"/>
    </source>
</evidence>
<organism evidence="3 4">
    <name type="scientific">Trichosporon asahii var. asahii (strain ATCC 90039 / CBS 2479 / JCM 2466 / KCTC 7840 / NBRC 103889/ NCYC 2677 / UAMH 7654)</name>
    <name type="common">Yeast</name>
    <dbReference type="NCBI Taxonomy" id="1186058"/>
    <lineage>
        <taxon>Eukaryota</taxon>
        <taxon>Fungi</taxon>
        <taxon>Dikarya</taxon>
        <taxon>Basidiomycota</taxon>
        <taxon>Agaricomycotina</taxon>
        <taxon>Tremellomycetes</taxon>
        <taxon>Trichosporonales</taxon>
        <taxon>Trichosporonaceae</taxon>
        <taxon>Trichosporon</taxon>
    </lineage>
</organism>
<comment type="similarity">
    <text evidence="1">Belongs to the UPF0696 family.</text>
</comment>
<evidence type="ECO:0000256" key="2">
    <source>
        <dbReference type="SAM" id="MobiDB-lite"/>
    </source>
</evidence>
<evidence type="ECO:0000256" key="1">
    <source>
        <dbReference type="ARBA" id="ARBA00010568"/>
    </source>
</evidence>
<evidence type="ECO:0000313" key="4">
    <source>
        <dbReference type="Proteomes" id="UP000002748"/>
    </source>
</evidence>
<dbReference type="KEGG" id="tasa:A1Q1_04599"/>
<feature type="region of interest" description="Disordered" evidence="2">
    <location>
        <begin position="1107"/>
        <end position="1139"/>
    </location>
</feature>
<sequence length="1308" mass="142437">MELSQYTDAQLQKYHFRSGSGDLDTFLRKPSLIEMRDSPVSPSNLTPIDFSGSGSPAFLRPQTRTRQWWCLAAPTFVSAWCLPSLTLVTDLVTRMKEIEKGVEWKKVVRERAQADTIAAFKALSLEKNFTHGKWLLYPSHEHVDAVWARVAKSVDGGPLKKAGATGAKVATTESAEQSHVICVYYDNVYDKEKTEKILIALLNHGLEPSAVKSDLYTLIGLDSKHPAKLRSSVWRPLDFMSKEDSKTLKEGWNKERELAFYEGSGKLGWIVHELTEGNEVDSEQTKRAPPAAAEPAPKRIKSKAWFGSGAPASPSVNAHPRRAGPFLCILSGNRDAFHRPLRRHPSSCVSWALSANSFPHTADQLLCIRTGSARSPITSADPPPGCPADFFSALDVLFEGREGRLQALVAMGLTVLPLHTDDLVALTRGVGADEHSLLFASRYQQREKSEVMNSCNVAFLHRCITATFVPLERVLADRQRAGEDIDGDALICSMGGVMAELRGLSALAAKDVDSDRKRAMPEVACEYPDEYLGNDVADGTRLQLAVRVQAPTKRRSSASPKASHKKRLCQDAAQAAGMNDVFDSSAKLQVPSQRQSSRSLSLPLSHLTASSEFDKNRGHTPWHEDILAGLGDPEIGLGGFVRTSGHYRATGPTAASLCLKLIEVVDHAEREYLPAANVHRLFCERTGCALNPIVGKPPHPDCPPGFYSPAAVLEAGQEGELEVLVAAGLTALPLHIPDLLSLAEGVGNDPDALLVVSRWHQGTQAEEGELTAYNLQYLHQCLRAVLPPLERVLVGRYQRADVVPEHLLCTAGAVMAVLRALILLARAISRALVCPATGRDGVEHWLDASSEYQTGPATRPWYADVIDAFRAMKPSLSSLTESAENMRKRGSLGLGGFARISEKWRKDGGTMPPEPAAKLEGISSQVITEYFSDARVFQLVSVRAECGIAPLENAKVAEACSHRFFTPWSVMRSALGGECDVVVAAGLGALPLHPNDLIGLTAAVGNNPEALFFVSKWEQVVKNERHTLYRASYLAQAVEKVFSALRRVTVTTDMGQGRVHSGSVATAIRNVLHGLHALFASNAHQAALTELAIEYIKRVGASLRSDNSLQNVQRTRPKNSSSASSSATAAPVSAEPPVPDALSRYREMATPAQTSTAVLPPGQEYLEWINPDGKTRFVCAQSHCRLALKNKQGAQKHVEDKVCRQDRPRQVRSSNEIAPLDDPQLAGRWIEWEHANAHTCVAHDESEIVGELPDLAVRGQDWSSVIDRQLGGVPTFEWLSVRGESGRKAAKNAKVPGGLSARFVTTCT</sequence>
<proteinExistence type="inferred from homology"/>
<accession>J5RFM8</accession>
<dbReference type="VEuPathDB" id="FungiDB:A1Q1_04599"/>
<dbReference type="EMBL" id="ALBS01000027">
    <property type="protein sequence ID" value="EJT52388.1"/>
    <property type="molecule type" value="Genomic_DNA"/>
</dbReference>
<comment type="caution">
    <text evidence="3">The sequence shown here is derived from an EMBL/GenBank/DDBJ whole genome shotgun (WGS) entry which is preliminary data.</text>
</comment>
<dbReference type="PANTHER" id="PTHR31977:SF1">
    <property type="entry name" value="UPF0696 PROTEIN C11ORF68"/>
    <property type="match status" value="1"/>
</dbReference>
<feature type="compositionally biased region" description="Low complexity" evidence="2">
    <location>
        <begin position="1120"/>
        <end position="1133"/>
    </location>
</feature>
<gene>
    <name evidence="3" type="ORF">A1Q1_04599</name>
</gene>
<dbReference type="SUPFAM" id="SSF55418">
    <property type="entry name" value="eIF4e-like"/>
    <property type="match status" value="1"/>
</dbReference>
<dbReference type="Proteomes" id="UP000002748">
    <property type="component" value="Unassembled WGS sequence"/>
</dbReference>
<dbReference type="HOGENOM" id="CLU_260935_0_0_1"/>
<dbReference type="Pfam" id="PF08939">
    <property type="entry name" value="Bles03"/>
    <property type="match status" value="1"/>
</dbReference>
<name>J5RFM8_TRIAS</name>
<dbReference type="InterPro" id="IPR015034">
    <property type="entry name" value="Bles03"/>
</dbReference>
<dbReference type="OrthoDB" id="10067381at2759"/>
<dbReference type="RefSeq" id="XP_014183507.1">
    <property type="nucleotide sequence ID" value="XM_014328032.1"/>
</dbReference>
<dbReference type="PANTHER" id="PTHR31977">
    <property type="entry name" value="UPF0696 PROTEIN C11ORF68"/>
    <property type="match status" value="1"/>
</dbReference>
<reference evidence="3 4" key="1">
    <citation type="journal article" date="2012" name="Eukaryot. Cell">
        <title>Draft genome sequence of CBS 2479, the standard type strain of Trichosporon asahii.</title>
        <authorList>
            <person name="Yang R.Y."/>
            <person name="Li H.T."/>
            <person name="Zhu H."/>
            <person name="Zhou G.P."/>
            <person name="Wang M."/>
            <person name="Wang L."/>
        </authorList>
    </citation>
    <scope>NUCLEOTIDE SEQUENCE [LARGE SCALE GENOMIC DNA]</scope>
    <source>
        <strain evidence="4">ATCC 90039 / CBS 2479 / JCM 2466 / KCTC 7840 / NCYC 2677 / UAMH 7654</strain>
    </source>
</reference>
<dbReference type="GeneID" id="25988112"/>
<dbReference type="InterPro" id="IPR023398">
    <property type="entry name" value="TIF_eIF4e-like"/>
</dbReference>
<protein>
    <submittedName>
        <fullName evidence="3">Uncharacterized protein</fullName>
    </submittedName>
</protein>